<dbReference type="PROSITE" id="PS50048">
    <property type="entry name" value="ZN2_CY6_FUNGAL_2"/>
    <property type="match status" value="1"/>
</dbReference>
<dbReference type="AlphaFoldDB" id="A0A553HJ90"/>
<dbReference type="GO" id="GO:0008270">
    <property type="term" value="F:zinc ion binding"/>
    <property type="evidence" value="ECO:0007669"/>
    <property type="project" value="InterPro"/>
</dbReference>
<accession>A0A553HJ90</accession>
<dbReference type="CDD" id="cd00067">
    <property type="entry name" value="GAL4"/>
    <property type="match status" value="1"/>
</dbReference>
<feature type="region of interest" description="Disordered" evidence="2">
    <location>
        <begin position="39"/>
        <end position="59"/>
    </location>
</feature>
<dbReference type="InterPro" id="IPR036864">
    <property type="entry name" value="Zn2-C6_fun-type_DNA-bd_sf"/>
</dbReference>
<evidence type="ECO:0000256" key="1">
    <source>
        <dbReference type="ARBA" id="ARBA00023242"/>
    </source>
</evidence>
<comment type="caution">
    <text evidence="4">The sequence shown here is derived from an EMBL/GenBank/DDBJ whole genome shotgun (WGS) entry which is preliminary data.</text>
</comment>
<feature type="domain" description="Zn(2)-C6 fungal-type" evidence="3">
    <location>
        <begin position="7"/>
        <end position="38"/>
    </location>
</feature>
<dbReference type="InterPro" id="IPR001138">
    <property type="entry name" value="Zn2Cys6_DnaBD"/>
</dbReference>
<dbReference type="PROSITE" id="PS00463">
    <property type="entry name" value="ZN2_CY6_FUNGAL_1"/>
    <property type="match status" value="1"/>
</dbReference>
<evidence type="ECO:0000256" key="2">
    <source>
        <dbReference type="SAM" id="MobiDB-lite"/>
    </source>
</evidence>
<protein>
    <recommendedName>
        <fullName evidence="3">Zn(2)-C6 fungal-type domain-containing protein</fullName>
    </recommendedName>
</protein>
<organism evidence="4 5">
    <name type="scientific">Xylaria flabelliformis</name>
    <dbReference type="NCBI Taxonomy" id="2512241"/>
    <lineage>
        <taxon>Eukaryota</taxon>
        <taxon>Fungi</taxon>
        <taxon>Dikarya</taxon>
        <taxon>Ascomycota</taxon>
        <taxon>Pezizomycotina</taxon>
        <taxon>Sordariomycetes</taxon>
        <taxon>Xylariomycetidae</taxon>
        <taxon>Xylariales</taxon>
        <taxon>Xylariaceae</taxon>
        <taxon>Xylaria</taxon>
    </lineage>
</organism>
<dbReference type="Gene3D" id="4.10.240.10">
    <property type="entry name" value="Zn(2)-C6 fungal-type DNA-binding domain"/>
    <property type="match status" value="1"/>
</dbReference>
<dbReference type="SMART" id="SM00066">
    <property type="entry name" value="GAL4"/>
    <property type="match status" value="1"/>
</dbReference>
<dbReference type="EMBL" id="VFLP01000103">
    <property type="protein sequence ID" value="TRX88017.1"/>
    <property type="molecule type" value="Genomic_DNA"/>
</dbReference>
<keyword evidence="5" id="KW-1185">Reference proteome</keyword>
<name>A0A553HJ90_9PEZI</name>
<dbReference type="OrthoDB" id="4216928at2759"/>
<dbReference type="Proteomes" id="UP000319160">
    <property type="component" value="Unassembled WGS sequence"/>
</dbReference>
<dbReference type="SUPFAM" id="SSF57701">
    <property type="entry name" value="Zn2/Cys6 DNA-binding domain"/>
    <property type="match status" value="1"/>
</dbReference>
<proteinExistence type="predicted"/>
<reference evidence="5" key="1">
    <citation type="submission" date="2019-06" db="EMBL/GenBank/DDBJ databases">
        <title>Draft genome sequence of the griseofulvin-producing fungus Xylaria cubensis strain G536.</title>
        <authorList>
            <person name="Mead M.E."/>
            <person name="Raja H.A."/>
            <person name="Steenwyk J.L."/>
            <person name="Knowles S.L."/>
            <person name="Oberlies N.H."/>
            <person name="Rokas A."/>
        </authorList>
    </citation>
    <scope>NUCLEOTIDE SEQUENCE [LARGE SCALE GENOMIC DNA]</scope>
    <source>
        <strain evidence="5">G536</strain>
    </source>
</reference>
<sequence>MPVLQRSCRSCASAKRQCDLAVPRCGRCSSRGKTTCKYINQPGQARPKPQTPNHPTNDSEVEAVNTALTLPKSVVEPGLQIYNTLRLEVVRTFDPTTVEGQINILQSFPLKYAWCGSNAFIHPYAYGSQSPAPLSDVASILGAICGMEAEYPYIPVAQMIKLKVRHLVYLGARASSYTELVSCVQAIVLLHIFRLSHGDLEDDLDHDNWAIWFLTHQMWERAPTQLSSSLSPWRAWLFAESVRRTLLVCNILLGVYGVLKRGYAVRHLCIETLPFDLRTQLWDADSEESWRAAASYNGSANPLVSFRQFKSVRKSCLSDSPFENLLCLSFKDLN</sequence>
<evidence type="ECO:0000313" key="4">
    <source>
        <dbReference type="EMBL" id="TRX88017.1"/>
    </source>
</evidence>
<gene>
    <name evidence="4" type="ORF">FHL15_011072</name>
</gene>
<evidence type="ECO:0000313" key="5">
    <source>
        <dbReference type="Proteomes" id="UP000319160"/>
    </source>
</evidence>
<dbReference type="GO" id="GO:0000981">
    <property type="term" value="F:DNA-binding transcription factor activity, RNA polymerase II-specific"/>
    <property type="evidence" value="ECO:0007669"/>
    <property type="project" value="InterPro"/>
</dbReference>
<evidence type="ECO:0000259" key="3">
    <source>
        <dbReference type="PROSITE" id="PS50048"/>
    </source>
</evidence>
<keyword evidence="1" id="KW-0539">Nucleus</keyword>